<dbReference type="Proteomes" id="UP000790347">
    <property type="component" value="Unassembled WGS sequence"/>
</dbReference>
<keyword evidence="3" id="KW-1185">Reference proteome</keyword>
<evidence type="ECO:0000313" key="2">
    <source>
        <dbReference type="EMBL" id="KAH9522191.1"/>
    </source>
</evidence>
<feature type="transmembrane region" description="Helical" evidence="1">
    <location>
        <begin position="77"/>
        <end position="100"/>
    </location>
</feature>
<keyword evidence="1" id="KW-1133">Transmembrane helix</keyword>
<organism evidence="2 3">
    <name type="scientific">Dermatophagoides farinae</name>
    <name type="common">American house dust mite</name>
    <dbReference type="NCBI Taxonomy" id="6954"/>
    <lineage>
        <taxon>Eukaryota</taxon>
        <taxon>Metazoa</taxon>
        <taxon>Ecdysozoa</taxon>
        <taxon>Arthropoda</taxon>
        <taxon>Chelicerata</taxon>
        <taxon>Arachnida</taxon>
        <taxon>Acari</taxon>
        <taxon>Acariformes</taxon>
        <taxon>Sarcoptiformes</taxon>
        <taxon>Astigmata</taxon>
        <taxon>Psoroptidia</taxon>
        <taxon>Analgoidea</taxon>
        <taxon>Pyroglyphidae</taxon>
        <taxon>Dermatophagoidinae</taxon>
        <taxon>Dermatophagoides</taxon>
    </lineage>
</organism>
<reference evidence="2" key="1">
    <citation type="submission" date="2013-05" db="EMBL/GenBank/DDBJ databases">
        <authorList>
            <person name="Yim A.K.Y."/>
            <person name="Chan T.F."/>
            <person name="Ji K.M."/>
            <person name="Liu X.Y."/>
            <person name="Zhou J.W."/>
            <person name="Li R.Q."/>
            <person name="Yang K.Y."/>
            <person name="Li J."/>
            <person name="Li M."/>
            <person name="Law P.T.W."/>
            <person name="Wu Y.L."/>
            <person name="Cai Z.L."/>
            <person name="Qin H."/>
            <person name="Bao Y."/>
            <person name="Leung R.K.K."/>
            <person name="Ng P.K.S."/>
            <person name="Zou J."/>
            <person name="Zhong X.J."/>
            <person name="Ran P.X."/>
            <person name="Zhong N.S."/>
            <person name="Liu Z.G."/>
            <person name="Tsui S.K.W."/>
        </authorList>
    </citation>
    <scope>NUCLEOTIDE SEQUENCE</scope>
    <source>
        <strain evidence="2">Derf</strain>
        <tissue evidence="2">Whole organism</tissue>
    </source>
</reference>
<keyword evidence="1" id="KW-0812">Transmembrane</keyword>
<evidence type="ECO:0000313" key="3">
    <source>
        <dbReference type="Proteomes" id="UP000790347"/>
    </source>
</evidence>
<comment type="caution">
    <text evidence="2">The sequence shown here is derived from an EMBL/GenBank/DDBJ whole genome shotgun (WGS) entry which is preliminary data.</text>
</comment>
<gene>
    <name evidence="2" type="ORF">DERF_005789</name>
</gene>
<accession>A0A922L6J0</accession>
<dbReference type="EMBL" id="ASGP02000002">
    <property type="protein sequence ID" value="KAH9522191.1"/>
    <property type="molecule type" value="Genomic_DNA"/>
</dbReference>
<reference evidence="2" key="2">
    <citation type="journal article" date="2022" name="Res Sq">
        <title>Comparative Genomics Reveals Insights into the Divergent Evolution of Astigmatic Mites and Household Pest Adaptations.</title>
        <authorList>
            <person name="Xiong Q."/>
            <person name="Wan A.T.-Y."/>
            <person name="Liu X.-Y."/>
            <person name="Fung C.S.-H."/>
            <person name="Xiao X."/>
            <person name="Malainual N."/>
            <person name="Hou J."/>
            <person name="Wang L."/>
            <person name="Wang M."/>
            <person name="Yang K."/>
            <person name="Cui Y."/>
            <person name="Leung E."/>
            <person name="Nong W."/>
            <person name="Shin S.-K."/>
            <person name="Au S."/>
            <person name="Jeong K.Y."/>
            <person name="Chew F.T."/>
            <person name="Hui J."/>
            <person name="Leung T.F."/>
            <person name="Tungtrongchitr A."/>
            <person name="Zhong N."/>
            <person name="Liu Z."/>
            <person name="Tsui S."/>
        </authorList>
    </citation>
    <scope>NUCLEOTIDE SEQUENCE</scope>
    <source>
        <strain evidence="2">Derf</strain>
        <tissue evidence="2">Whole organism</tissue>
    </source>
</reference>
<proteinExistence type="predicted"/>
<evidence type="ECO:0000256" key="1">
    <source>
        <dbReference type="SAM" id="Phobius"/>
    </source>
</evidence>
<name>A0A922L6J0_DERFA</name>
<keyword evidence="1" id="KW-0472">Membrane</keyword>
<sequence length="214" mass="24986">MVKQQQITITKKNLIQSEIEILFRILFLKKQTNSFESSTIANKYKHHLHNYLSVCLFGRWIFDRYRNNKITMECDEICVKCLPQAATIVMLLSSMLYIVLFEDDKILFFRNYLDIYYHSLIFSFKFVVLVFDVYDFTTASKLSLMGDKRRHSIVMNGLTKAKNGIFVGLGSFKIIPNPHRSELDKHYGIGQTSRIEIKSLTLPLDCPVEGTLYF</sequence>
<dbReference type="AlphaFoldDB" id="A0A922L6J0"/>
<protein>
    <submittedName>
        <fullName evidence="2">Uncharacterized protein</fullName>
    </submittedName>
</protein>
<feature type="transmembrane region" description="Helical" evidence="1">
    <location>
        <begin position="115"/>
        <end position="134"/>
    </location>
</feature>